<dbReference type="EMBL" id="MCFI01000002">
    <property type="protein sequence ID" value="ORY86987.1"/>
    <property type="molecule type" value="Genomic_DNA"/>
</dbReference>
<evidence type="ECO:0000313" key="3">
    <source>
        <dbReference type="Proteomes" id="UP000193685"/>
    </source>
</evidence>
<keyword evidence="3" id="KW-1185">Reference proteome</keyword>
<accession>A0A1Y2FTU1</accession>
<dbReference type="RefSeq" id="XP_040727843.1">
    <property type="nucleotide sequence ID" value="XM_040870899.1"/>
</dbReference>
<feature type="compositionally biased region" description="Basic and acidic residues" evidence="1">
    <location>
        <begin position="15"/>
        <end position="25"/>
    </location>
</feature>
<evidence type="ECO:0000313" key="2">
    <source>
        <dbReference type="EMBL" id="ORY86987.1"/>
    </source>
</evidence>
<comment type="caution">
    <text evidence="2">The sequence shown here is derived from an EMBL/GenBank/DDBJ whole genome shotgun (WGS) entry which is preliminary data.</text>
</comment>
<organism evidence="2 3">
    <name type="scientific">Protomyces lactucae-debilis</name>
    <dbReference type="NCBI Taxonomy" id="2754530"/>
    <lineage>
        <taxon>Eukaryota</taxon>
        <taxon>Fungi</taxon>
        <taxon>Dikarya</taxon>
        <taxon>Ascomycota</taxon>
        <taxon>Taphrinomycotina</taxon>
        <taxon>Taphrinomycetes</taxon>
        <taxon>Taphrinales</taxon>
        <taxon>Protomycetaceae</taxon>
        <taxon>Protomyces</taxon>
    </lineage>
</organism>
<dbReference type="GeneID" id="63787498"/>
<dbReference type="OrthoDB" id="2532734at2759"/>
<gene>
    <name evidence="2" type="ORF">BCR37DRAFT_390708</name>
</gene>
<feature type="compositionally biased region" description="Basic and acidic residues" evidence="1">
    <location>
        <begin position="46"/>
        <end position="61"/>
    </location>
</feature>
<protein>
    <submittedName>
        <fullName evidence="2">Uncharacterized protein</fullName>
    </submittedName>
</protein>
<feature type="region of interest" description="Disordered" evidence="1">
    <location>
        <begin position="1"/>
        <end position="61"/>
    </location>
</feature>
<sequence length="61" mass="6931">MSDKKEQQFGIDKTMMPEHETDPKHTHGPVGGVRLDEEQVSTLEAPKTKEELKEAARELNK</sequence>
<evidence type="ECO:0000256" key="1">
    <source>
        <dbReference type="SAM" id="MobiDB-lite"/>
    </source>
</evidence>
<reference evidence="2 3" key="1">
    <citation type="submission" date="2016-07" db="EMBL/GenBank/DDBJ databases">
        <title>Pervasive Adenine N6-methylation of Active Genes in Fungi.</title>
        <authorList>
            <consortium name="DOE Joint Genome Institute"/>
            <person name="Mondo S.J."/>
            <person name="Dannebaum R.O."/>
            <person name="Kuo R.C."/>
            <person name="Labutti K."/>
            <person name="Haridas S."/>
            <person name="Kuo A."/>
            <person name="Salamov A."/>
            <person name="Ahrendt S.R."/>
            <person name="Lipzen A."/>
            <person name="Sullivan W."/>
            <person name="Andreopoulos W.B."/>
            <person name="Clum A."/>
            <person name="Lindquist E."/>
            <person name="Daum C."/>
            <person name="Ramamoorthy G.K."/>
            <person name="Gryganskyi A."/>
            <person name="Culley D."/>
            <person name="Magnuson J.K."/>
            <person name="James T.Y."/>
            <person name="O'Malley M.A."/>
            <person name="Stajich J.E."/>
            <person name="Spatafora J.W."/>
            <person name="Visel A."/>
            <person name="Grigoriev I.V."/>
        </authorList>
    </citation>
    <scope>NUCLEOTIDE SEQUENCE [LARGE SCALE GENOMIC DNA]</scope>
    <source>
        <strain evidence="2 3">12-1054</strain>
    </source>
</reference>
<dbReference type="Proteomes" id="UP000193685">
    <property type="component" value="Unassembled WGS sequence"/>
</dbReference>
<dbReference type="AlphaFoldDB" id="A0A1Y2FTU1"/>
<name>A0A1Y2FTU1_PROLT</name>
<proteinExistence type="predicted"/>